<dbReference type="GO" id="GO:0004722">
    <property type="term" value="F:protein serine/threonine phosphatase activity"/>
    <property type="evidence" value="ECO:0007669"/>
    <property type="project" value="UniProtKB-EC"/>
</dbReference>
<evidence type="ECO:0000259" key="17">
    <source>
        <dbReference type="SMART" id="SM00065"/>
    </source>
</evidence>
<keyword evidence="7" id="KW-0378">Hydrolase</keyword>
<evidence type="ECO:0000256" key="2">
    <source>
        <dbReference type="ARBA" id="ARBA00022553"/>
    </source>
</evidence>
<dbReference type="EC" id="3.1.3.16" evidence="1"/>
<evidence type="ECO:0000256" key="6">
    <source>
        <dbReference type="ARBA" id="ARBA00022777"/>
    </source>
</evidence>
<evidence type="ECO:0000256" key="10">
    <source>
        <dbReference type="ARBA" id="ARBA00022912"/>
    </source>
</evidence>
<dbReference type="PANTHER" id="PTHR43156">
    <property type="entry name" value="STAGE II SPORULATION PROTEIN E-RELATED"/>
    <property type="match status" value="1"/>
</dbReference>
<gene>
    <name evidence="19" type="ORF">EOT10_33925</name>
</gene>
<dbReference type="InterPro" id="IPR000014">
    <property type="entry name" value="PAS"/>
</dbReference>
<reference evidence="19 20" key="1">
    <citation type="submission" date="2019-01" db="EMBL/GenBank/DDBJ databases">
        <title>Genome sequences of Streptomyces and Rhizobium isolates collected from root and soil.</title>
        <authorList>
            <person name="Chhettri S."/>
            <person name="Sevigny J.L."/>
            <person name="Sen A."/>
            <person name="Ennis N."/>
            <person name="Tisa L."/>
        </authorList>
    </citation>
    <scope>NUCLEOTIDE SEQUENCE [LARGE SCALE GENOMIC DNA]</scope>
    <source>
        <strain evidence="19 20">San01</strain>
    </source>
</reference>
<feature type="compositionally biased region" description="Acidic residues" evidence="16">
    <location>
        <begin position="684"/>
        <end position="693"/>
    </location>
</feature>
<evidence type="ECO:0000256" key="5">
    <source>
        <dbReference type="ARBA" id="ARBA00022741"/>
    </source>
</evidence>
<keyword evidence="3" id="KW-0808">Transferase</keyword>
<dbReference type="Gene3D" id="3.30.565.10">
    <property type="entry name" value="Histidine kinase-like ATPase, C-terminal domain"/>
    <property type="match status" value="1"/>
</dbReference>
<dbReference type="InterPro" id="IPR029016">
    <property type="entry name" value="GAF-like_dom_sf"/>
</dbReference>
<dbReference type="Pfam" id="PF13185">
    <property type="entry name" value="GAF_2"/>
    <property type="match status" value="1"/>
</dbReference>
<accession>A0A3S2V9X8</accession>
<dbReference type="EMBL" id="RZYA01000023">
    <property type="protein sequence ID" value="RVU17629.1"/>
    <property type="molecule type" value="Genomic_DNA"/>
</dbReference>
<dbReference type="CDD" id="cd00130">
    <property type="entry name" value="PAS"/>
    <property type="match status" value="1"/>
</dbReference>
<dbReference type="Gene3D" id="3.60.40.10">
    <property type="entry name" value="PPM-type phosphatase domain"/>
    <property type="match status" value="1"/>
</dbReference>
<dbReference type="SUPFAM" id="SSF55785">
    <property type="entry name" value="PYP-like sensor domain (PAS domain)"/>
    <property type="match status" value="1"/>
</dbReference>
<evidence type="ECO:0000256" key="7">
    <source>
        <dbReference type="ARBA" id="ARBA00022801"/>
    </source>
</evidence>
<dbReference type="InterPro" id="IPR036457">
    <property type="entry name" value="PPM-type-like_dom_sf"/>
</dbReference>
<evidence type="ECO:0000256" key="1">
    <source>
        <dbReference type="ARBA" id="ARBA00013081"/>
    </source>
</evidence>
<dbReference type="InterPro" id="IPR003594">
    <property type="entry name" value="HATPase_dom"/>
</dbReference>
<evidence type="ECO:0000256" key="9">
    <source>
        <dbReference type="ARBA" id="ARBA00022842"/>
    </source>
</evidence>
<dbReference type="CDD" id="cd16936">
    <property type="entry name" value="HATPase_RsbW-like"/>
    <property type="match status" value="1"/>
</dbReference>
<evidence type="ECO:0000313" key="19">
    <source>
        <dbReference type="EMBL" id="RVU17629.1"/>
    </source>
</evidence>
<keyword evidence="5" id="KW-0547">Nucleotide-binding</keyword>
<feature type="region of interest" description="Disordered" evidence="16">
    <location>
        <begin position="679"/>
        <end position="707"/>
    </location>
</feature>
<dbReference type="SMART" id="SM00331">
    <property type="entry name" value="PP2C_SIG"/>
    <property type="match status" value="1"/>
</dbReference>
<dbReference type="InterPro" id="IPR052016">
    <property type="entry name" value="Bact_Sigma-Reg"/>
</dbReference>
<dbReference type="InterPro" id="IPR036890">
    <property type="entry name" value="HATPase_C_sf"/>
</dbReference>
<dbReference type="Proteomes" id="UP000283128">
    <property type="component" value="Unassembled WGS sequence"/>
</dbReference>
<dbReference type="SMART" id="SM00065">
    <property type="entry name" value="GAF"/>
    <property type="match status" value="1"/>
</dbReference>
<keyword evidence="2" id="KW-0597">Phosphoprotein</keyword>
<dbReference type="Pfam" id="PF07228">
    <property type="entry name" value="SpoIIE"/>
    <property type="match status" value="1"/>
</dbReference>
<keyword evidence="10" id="KW-0904">Protein phosphatase</keyword>
<dbReference type="RefSeq" id="WP_127832211.1">
    <property type="nucleotide sequence ID" value="NZ_RZYA01000023.1"/>
</dbReference>
<evidence type="ECO:0000256" key="4">
    <source>
        <dbReference type="ARBA" id="ARBA00022723"/>
    </source>
</evidence>
<evidence type="ECO:0000256" key="11">
    <source>
        <dbReference type="ARBA" id="ARBA00023211"/>
    </source>
</evidence>
<feature type="domain" description="PPM-type phosphatase" evidence="18">
    <location>
        <begin position="328"/>
        <end position="545"/>
    </location>
</feature>
<keyword evidence="8" id="KW-0067">ATP-binding</keyword>
<dbReference type="Gene3D" id="3.30.450.20">
    <property type="entry name" value="PAS domain"/>
    <property type="match status" value="1"/>
</dbReference>
<keyword evidence="20" id="KW-1185">Reference proteome</keyword>
<dbReference type="Pfam" id="PF13581">
    <property type="entry name" value="HATPase_c_2"/>
    <property type="match status" value="1"/>
</dbReference>
<feature type="compositionally biased region" description="Basic and acidic residues" evidence="16">
    <location>
        <begin position="694"/>
        <end position="707"/>
    </location>
</feature>
<keyword evidence="6" id="KW-0418">Kinase</keyword>
<proteinExistence type="predicted"/>
<evidence type="ECO:0000313" key="20">
    <source>
        <dbReference type="Proteomes" id="UP000283128"/>
    </source>
</evidence>
<organism evidence="19 20">
    <name type="scientific">Streptomyces antnestii</name>
    <dbReference type="NCBI Taxonomy" id="2494256"/>
    <lineage>
        <taxon>Bacteria</taxon>
        <taxon>Bacillati</taxon>
        <taxon>Actinomycetota</taxon>
        <taxon>Actinomycetes</taxon>
        <taxon>Kitasatosporales</taxon>
        <taxon>Streptomycetaceae</taxon>
        <taxon>Streptomyces</taxon>
    </lineage>
</organism>
<keyword evidence="4" id="KW-0479">Metal-binding</keyword>
<sequence>MAGRRRTEIALGERLALNRVGSFEWDLEEGTLELDAAGLAVFDLRPDEYDGRPESLLARVSPEEGARLGAAVMTAIHAGRSSYGAYFRVLRRDGEEQWTHLRGRVLKDEHGTPRCVAGVVRDAGADRAQLAMTSPVQLAGWQRMTTALQDTADALSRAMTVEDVTAVLTGEGGLERFGADGLVLGLVEGEVLQLVAQAGESMSALAELKLHRIDESLPLAEAVITQRPRFVTSLRELADRFPRLGPYAKRLELDAAAFLPLVAQARSVGGLALFFRGRDDFTAEDRDLCLGLAGIIAQSLQRAILFDGERDFATGLQSTMLPRHIPEFDGVEIAARYHAASSGREVGGDWWDVIPLPRRRIGIAVGDVEGHDTQAAAVMGQLRIALRAFAGEGHPPSTVMARASRFLVELDTERFATCTYAQVDPATGDVRVARAGHMEPILRATGGRVSTPPVRGGLPLGLATEFGDEEYPETRLDLLPGETFVLFTDGLVEQSGSDVVAGVKALTEAVRAGPVQATAMADHLSEPLRQARPNGDDVALLVLRRDLDPGTPLAPRIHQYLHPADPQGLAETRTALRRALQDWGFASIVDDVEVAAGELMVNALLHTEAGAVVTLEVLPGPARRVRLWVKDRSSVWPRRRTPGEAATSGRGLLMVDAYADDWGVEPRGDGKAVWCEFTATEPLPDGEGEGEGDGDTRPGTDRGDDTP</sequence>
<dbReference type="SUPFAM" id="SSF55781">
    <property type="entry name" value="GAF domain-like"/>
    <property type="match status" value="1"/>
</dbReference>
<dbReference type="Gene3D" id="3.30.450.40">
    <property type="match status" value="1"/>
</dbReference>
<evidence type="ECO:0000256" key="13">
    <source>
        <dbReference type="ARBA" id="ARBA00056274"/>
    </source>
</evidence>
<evidence type="ECO:0000256" key="15">
    <source>
        <dbReference type="ARBA" id="ARBA00081350"/>
    </source>
</evidence>
<dbReference type="AlphaFoldDB" id="A0A3S2V9X8"/>
<dbReference type="SUPFAM" id="SSF81606">
    <property type="entry name" value="PP2C-like"/>
    <property type="match status" value="1"/>
</dbReference>
<evidence type="ECO:0000256" key="14">
    <source>
        <dbReference type="ARBA" id="ARBA00075117"/>
    </source>
</evidence>
<dbReference type="PANTHER" id="PTHR43156:SF2">
    <property type="entry name" value="STAGE II SPORULATION PROTEIN E"/>
    <property type="match status" value="1"/>
</dbReference>
<comment type="catalytic activity">
    <reaction evidence="12">
        <text>O-phospho-L-seryl-[protein] + H2O = L-seryl-[protein] + phosphate</text>
        <dbReference type="Rhea" id="RHEA:20629"/>
        <dbReference type="Rhea" id="RHEA-COMP:9863"/>
        <dbReference type="Rhea" id="RHEA-COMP:11604"/>
        <dbReference type="ChEBI" id="CHEBI:15377"/>
        <dbReference type="ChEBI" id="CHEBI:29999"/>
        <dbReference type="ChEBI" id="CHEBI:43474"/>
        <dbReference type="ChEBI" id="CHEBI:83421"/>
        <dbReference type="EC" id="3.1.3.16"/>
    </reaction>
</comment>
<dbReference type="GO" id="GO:0016301">
    <property type="term" value="F:kinase activity"/>
    <property type="evidence" value="ECO:0007669"/>
    <property type="project" value="UniProtKB-KW"/>
</dbReference>
<evidence type="ECO:0000256" key="12">
    <source>
        <dbReference type="ARBA" id="ARBA00047761"/>
    </source>
</evidence>
<dbReference type="OrthoDB" id="118142at2"/>
<dbReference type="Pfam" id="PF08447">
    <property type="entry name" value="PAS_3"/>
    <property type="match status" value="1"/>
</dbReference>
<comment type="caution">
    <text evidence="19">The sequence shown here is derived from an EMBL/GenBank/DDBJ whole genome shotgun (WGS) entry which is preliminary data.</text>
</comment>
<dbReference type="GO" id="GO:0005524">
    <property type="term" value="F:ATP binding"/>
    <property type="evidence" value="ECO:0007669"/>
    <property type="project" value="UniProtKB-KW"/>
</dbReference>
<evidence type="ECO:0000256" key="16">
    <source>
        <dbReference type="SAM" id="MobiDB-lite"/>
    </source>
</evidence>
<evidence type="ECO:0000256" key="3">
    <source>
        <dbReference type="ARBA" id="ARBA00022679"/>
    </source>
</evidence>
<evidence type="ECO:0000259" key="18">
    <source>
        <dbReference type="SMART" id="SM00331"/>
    </source>
</evidence>
<dbReference type="InterPro" id="IPR013655">
    <property type="entry name" value="PAS_fold_3"/>
</dbReference>
<keyword evidence="9" id="KW-0460">Magnesium</keyword>
<dbReference type="InterPro" id="IPR003018">
    <property type="entry name" value="GAF"/>
</dbReference>
<name>A0A3S2V9X8_9ACTN</name>
<feature type="domain" description="GAF" evidence="17">
    <location>
        <begin position="143"/>
        <end position="310"/>
    </location>
</feature>
<dbReference type="InterPro" id="IPR035965">
    <property type="entry name" value="PAS-like_dom_sf"/>
</dbReference>
<evidence type="ECO:0000256" key="8">
    <source>
        <dbReference type="ARBA" id="ARBA00022840"/>
    </source>
</evidence>
<dbReference type="GO" id="GO:0046872">
    <property type="term" value="F:metal ion binding"/>
    <property type="evidence" value="ECO:0007669"/>
    <property type="project" value="UniProtKB-KW"/>
</dbReference>
<protein>
    <recommendedName>
        <fullName evidence="1">protein-serine/threonine phosphatase</fullName>
        <ecNumber evidence="1">3.1.3.16</ecNumber>
    </recommendedName>
    <alternativeName>
        <fullName evidence="15">Protein-serine/threonine phosphatase</fullName>
    </alternativeName>
    <alternativeName>
        <fullName evidence="14">Serine/threonine-protein kinase</fullName>
    </alternativeName>
</protein>
<dbReference type="InterPro" id="IPR001932">
    <property type="entry name" value="PPM-type_phosphatase-like_dom"/>
</dbReference>
<keyword evidence="11" id="KW-0464">Manganese</keyword>
<comment type="function">
    <text evidence="13">Primarily acts as an independent SigF regulator that is sensitive to the osmosensory signal, mediating the cross talk of PknD with the SigF regulon. Possesses both phosphatase and kinase activities. The kinase domain functions as a classic anti-sigma factor-like kinase to phosphorylate the anti-anti-sigma factor domain at the canonical regulatory site, and the phosphatase domain antagonizes this activity.</text>
</comment>
<dbReference type="FunFam" id="3.60.40.10:FF:000005">
    <property type="entry name" value="Serine/threonine protein phosphatase"/>
    <property type="match status" value="1"/>
</dbReference>